<protein>
    <submittedName>
        <fullName evidence="1">Uncharacterized protein</fullName>
    </submittedName>
</protein>
<gene>
    <name evidence="1" type="ORF">ACFPM8_15640</name>
</gene>
<organism evidence="1 2">
    <name type="scientific">Paraherbaspirillum soli</name>
    <dbReference type="NCBI Taxonomy" id="631222"/>
    <lineage>
        <taxon>Bacteria</taxon>
        <taxon>Pseudomonadati</taxon>
        <taxon>Pseudomonadota</taxon>
        <taxon>Betaproteobacteria</taxon>
        <taxon>Burkholderiales</taxon>
        <taxon>Oxalobacteraceae</taxon>
        <taxon>Paraherbaspirillum</taxon>
    </lineage>
</organism>
<sequence>MPRNHTAHAEKLIQESKLTSSTVSLLNQQFQKAIHEKVTGNAGWHGATDIKTLDGLAGTFLWTEDPLKASNITFKFNPGQVGSDGTYAITYLQNTIEQGSFHCTPNNPAIGWAFILLDPEQNPSALRSFIVSGMFTDNEWKIIIALLNKVGDKGPLLPPFSAVRIS</sequence>
<evidence type="ECO:0000313" key="1">
    <source>
        <dbReference type="EMBL" id="MFC5475392.1"/>
    </source>
</evidence>
<dbReference type="RefSeq" id="WP_378998620.1">
    <property type="nucleotide sequence ID" value="NZ_JBHSMT010000026.1"/>
</dbReference>
<evidence type="ECO:0000313" key="2">
    <source>
        <dbReference type="Proteomes" id="UP001596045"/>
    </source>
</evidence>
<dbReference type="EMBL" id="JBHSMT010000026">
    <property type="protein sequence ID" value="MFC5475392.1"/>
    <property type="molecule type" value="Genomic_DNA"/>
</dbReference>
<comment type="caution">
    <text evidence="1">The sequence shown here is derived from an EMBL/GenBank/DDBJ whole genome shotgun (WGS) entry which is preliminary data.</text>
</comment>
<keyword evidence="2" id="KW-1185">Reference proteome</keyword>
<reference evidence="2" key="1">
    <citation type="journal article" date="2019" name="Int. J. Syst. Evol. Microbiol.">
        <title>The Global Catalogue of Microorganisms (GCM) 10K type strain sequencing project: providing services to taxonomists for standard genome sequencing and annotation.</title>
        <authorList>
            <consortium name="The Broad Institute Genomics Platform"/>
            <consortium name="The Broad Institute Genome Sequencing Center for Infectious Disease"/>
            <person name="Wu L."/>
            <person name="Ma J."/>
        </authorList>
    </citation>
    <scope>NUCLEOTIDE SEQUENCE [LARGE SCALE GENOMIC DNA]</scope>
    <source>
        <strain evidence="2">JCM 17066</strain>
    </source>
</reference>
<proteinExistence type="predicted"/>
<name>A0ABW0ME94_9BURK</name>
<dbReference type="Proteomes" id="UP001596045">
    <property type="component" value="Unassembled WGS sequence"/>
</dbReference>
<accession>A0ABW0ME94</accession>